<reference evidence="1" key="1">
    <citation type="submission" date="2020-05" db="EMBL/GenBank/DDBJ databases">
        <authorList>
            <person name="Chiriac C."/>
            <person name="Salcher M."/>
            <person name="Ghai R."/>
            <person name="Kavagutti S V."/>
        </authorList>
    </citation>
    <scope>NUCLEOTIDE SEQUENCE</scope>
</reference>
<proteinExistence type="predicted"/>
<accession>A0A6J7H8W9</accession>
<name>A0A6J7H8W9_9ZZZZ</name>
<gene>
    <name evidence="1" type="ORF">UFOPK3662_00399</name>
</gene>
<organism evidence="1">
    <name type="scientific">freshwater metagenome</name>
    <dbReference type="NCBI Taxonomy" id="449393"/>
    <lineage>
        <taxon>unclassified sequences</taxon>
        <taxon>metagenomes</taxon>
        <taxon>ecological metagenomes</taxon>
    </lineage>
</organism>
<dbReference type="EMBL" id="CAFBMW010000002">
    <property type="protein sequence ID" value="CAB4917431.1"/>
    <property type="molecule type" value="Genomic_DNA"/>
</dbReference>
<sequence length="228" mass="25195">MNPVFDRLYDEAVPTLLAGDHRQDEPPVDGGRWPVSVVGIPDEAAREVLAGVMREALALAGPGHFETGRSDASHLTVRALEPYREAAAPEDPISAEWVAALEEVGRACPPVRLCLTGVTLTASAVMVQAERSGDEPWELMRRLRAALGPLSWFEDQWGERDIWYASVVHFAAPVLDAPGLVDWARDRRSSLAHDVVLDALTLTRFRYTESRGRRHMAMEPWHSVDLAG</sequence>
<evidence type="ECO:0000313" key="1">
    <source>
        <dbReference type="EMBL" id="CAB4917431.1"/>
    </source>
</evidence>
<protein>
    <submittedName>
        <fullName evidence="1">Unannotated protein</fullName>
    </submittedName>
</protein>
<dbReference type="AlphaFoldDB" id="A0A6J7H8W9"/>